<gene>
    <name evidence="1" type="ORF">UFOVP78_54</name>
</gene>
<dbReference type="EMBL" id="LR796203">
    <property type="protein sequence ID" value="CAB4127150.1"/>
    <property type="molecule type" value="Genomic_DNA"/>
</dbReference>
<reference evidence="1" key="1">
    <citation type="submission" date="2020-04" db="EMBL/GenBank/DDBJ databases">
        <authorList>
            <person name="Chiriac C."/>
            <person name="Salcher M."/>
            <person name="Ghai R."/>
            <person name="Kavagutti S V."/>
        </authorList>
    </citation>
    <scope>NUCLEOTIDE SEQUENCE</scope>
</reference>
<sequence length="458" mass="46329">MTISAGSYAPLSYTGDATTTTFTVSWPFFDAADLVVTVAGVTKTLNRDYTVTGGSDAVGTVVFSSAPAAAASVQIARATTVKQQTAYSDYGPFPARSHEQSLDRITMLGQEAVYTTAQTLRAPLTDAALSTLPVAADRANLYLAFDNTGQPIVTAVAPSGTLTASALGTNLVQASTAAAARAVISAAAVSTGLYSAVSTGGTSTAATATVSPTPTAYAAGMLVALKITTTLDENATLNLNSLGAKKAYVQAPSGPVQIGAGDAVASDDALFYYDATLDSAAGGFMLLSAGARGWRTLSVSTPSAAASVSLLLPVGYRRFRLTLRRMQTSAAVALLARFSSNGGSSYLNAASYQTDALLSAGGSATAVSTTLQTSITMSSTLPAAGPNPFEGTWEIDPGNATFGARIRCLGGYGVSSAPAFIAGLWSGQWAGTAATMNAMQILVSSGTLTGIVELEGLR</sequence>
<name>A0A6J5L3N8_9CAUD</name>
<accession>A0A6J5L3N8</accession>
<protein>
    <submittedName>
        <fullName evidence="1">Bacteriophage T7 tail fibre protein</fullName>
    </submittedName>
</protein>
<proteinExistence type="predicted"/>
<organism evidence="1">
    <name type="scientific">uncultured Caudovirales phage</name>
    <dbReference type="NCBI Taxonomy" id="2100421"/>
    <lineage>
        <taxon>Viruses</taxon>
        <taxon>Duplodnaviria</taxon>
        <taxon>Heunggongvirae</taxon>
        <taxon>Uroviricota</taxon>
        <taxon>Caudoviricetes</taxon>
        <taxon>Peduoviridae</taxon>
        <taxon>Maltschvirus</taxon>
        <taxon>Maltschvirus maltsch</taxon>
    </lineage>
</organism>
<evidence type="ECO:0000313" key="1">
    <source>
        <dbReference type="EMBL" id="CAB4127150.1"/>
    </source>
</evidence>